<name>A0A5P1F1L9_ASPOF</name>
<dbReference type="Pfam" id="PF01190">
    <property type="entry name" value="Pollen_Ole_e_1"/>
    <property type="match status" value="1"/>
</dbReference>
<dbReference type="Gramene" id="ONK71307">
    <property type="protein sequence ID" value="ONK71307"/>
    <property type="gene ID" value="A4U43_C04F7120"/>
</dbReference>
<evidence type="ECO:0000313" key="2">
    <source>
        <dbReference type="EMBL" id="ONK71307.1"/>
    </source>
</evidence>
<evidence type="ECO:0000313" key="3">
    <source>
        <dbReference type="Proteomes" id="UP000243459"/>
    </source>
</evidence>
<dbReference type="Proteomes" id="UP000243459">
    <property type="component" value="Chromosome 4"/>
</dbReference>
<feature type="signal peptide" evidence="1">
    <location>
        <begin position="1"/>
        <end position="18"/>
    </location>
</feature>
<dbReference type="OMA" id="PKEWGIA"/>
<dbReference type="AlphaFoldDB" id="A0A5P1F1L9"/>
<keyword evidence="1" id="KW-0732">Signal</keyword>
<dbReference type="OrthoDB" id="1104395at2759"/>
<dbReference type="EMBL" id="CM007384">
    <property type="protein sequence ID" value="ONK71307.1"/>
    <property type="molecule type" value="Genomic_DNA"/>
</dbReference>
<accession>A0A5P1F1L9</accession>
<reference evidence="3" key="1">
    <citation type="journal article" date="2017" name="Nat. Commun.">
        <title>The asparagus genome sheds light on the origin and evolution of a young Y chromosome.</title>
        <authorList>
            <person name="Harkess A."/>
            <person name="Zhou J."/>
            <person name="Xu C."/>
            <person name="Bowers J.E."/>
            <person name="Van der Hulst R."/>
            <person name="Ayyampalayam S."/>
            <person name="Mercati F."/>
            <person name="Riccardi P."/>
            <person name="McKain M.R."/>
            <person name="Kakrana A."/>
            <person name="Tang H."/>
            <person name="Ray J."/>
            <person name="Groenendijk J."/>
            <person name="Arikit S."/>
            <person name="Mathioni S.M."/>
            <person name="Nakano M."/>
            <person name="Shan H."/>
            <person name="Telgmann-Rauber A."/>
            <person name="Kanno A."/>
            <person name="Yue Z."/>
            <person name="Chen H."/>
            <person name="Li W."/>
            <person name="Chen Y."/>
            <person name="Xu X."/>
            <person name="Zhang Y."/>
            <person name="Luo S."/>
            <person name="Chen H."/>
            <person name="Gao J."/>
            <person name="Mao Z."/>
            <person name="Pires J.C."/>
            <person name="Luo M."/>
            <person name="Kudrna D."/>
            <person name="Wing R.A."/>
            <person name="Meyers B.C."/>
            <person name="Yi K."/>
            <person name="Kong H."/>
            <person name="Lavrijsen P."/>
            <person name="Sunseri F."/>
            <person name="Falavigna A."/>
            <person name="Ye Y."/>
            <person name="Leebens-Mack J.H."/>
            <person name="Chen G."/>
        </authorList>
    </citation>
    <scope>NUCLEOTIDE SEQUENCE [LARGE SCALE GENOMIC DNA]</scope>
    <source>
        <strain evidence="3">cv. DH0086</strain>
    </source>
</reference>
<feature type="chain" id="PRO_5024404029" description="Pollen Ole e 1 allergen and extensin family protein" evidence="1">
    <location>
        <begin position="19"/>
        <end position="163"/>
    </location>
</feature>
<keyword evidence="3" id="KW-1185">Reference proteome</keyword>
<sequence>MALSCSVLRAFLLALTLASLHLSACNLLKGSVSCLDCHLRYDLSGITVAIECEHNKLQETTLTNDKGYFEAKISSSSPNCFARLVGGPEQLCSYKKSMVSRIVKAKGSEYTYTLSAPLSFLSSCPSKKSLIGSSKTVDLPLPKEWGLAPTSYYVPFFPIIGIP</sequence>
<proteinExistence type="predicted"/>
<gene>
    <name evidence="2" type="ORF">A4U43_C04F7120</name>
</gene>
<protein>
    <recommendedName>
        <fullName evidence="4">Pollen Ole e 1 allergen and extensin family protein</fullName>
    </recommendedName>
</protein>
<evidence type="ECO:0008006" key="4">
    <source>
        <dbReference type="Google" id="ProtNLM"/>
    </source>
</evidence>
<organism evidence="2 3">
    <name type="scientific">Asparagus officinalis</name>
    <name type="common">Garden asparagus</name>
    <dbReference type="NCBI Taxonomy" id="4686"/>
    <lineage>
        <taxon>Eukaryota</taxon>
        <taxon>Viridiplantae</taxon>
        <taxon>Streptophyta</taxon>
        <taxon>Embryophyta</taxon>
        <taxon>Tracheophyta</taxon>
        <taxon>Spermatophyta</taxon>
        <taxon>Magnoliopsida</taxon>
        <taxon>Liliopsida</taxon>
        <taxon>Asparagales</taxon>
        <taxon>Asparagaceae</taxon>
        <taxon>Asparagoideae</taxon>
        <taxon>Asparagus</taxon>
    </lineage>
</organism>
<evidence type="ECO:0000256" key="1">
    <source>
        <dbReference type="SAM" id="SignalP"/>
    </source>
</evidence>